<dbReference type="GO" id="GO:0043679">
    <property type="term" value="C:axon terminus"/>
    <property type="evidence" value="ECO:0007669"/>
    <property type="project" value="TreeGrafter"/>
</dbReference>
<feature type="region of interest" description="Disordered" evidence="5">
    <location>
        <begin position="190"/>
        <end position="214"/>
    </location>
</feature>
<dbReference type="PANTHER" id="PTHR11438:SF4">
    <property type="entry name" value="PROENKEPHALIN-B"/>
    <property type="match status" value="1"/>
</dbReference>
<feature type="region of interest" description="Disordered" evidence="5">
    <location>
        <begin position="1"/>
        <end position="28"/>
    </location>
</feature>
<dbReference type="EMBL" id="JAGKHQ010000003">
    <property type="protein sequence ID" value="KAG7519356.1"/>
    <property type="molecule type" value="Genomic_DNA"/>
</dbReference>
<keyword evidence="4" id="KW-1015">Disulfide bond</keyword>
<gene>
    <name evidence="6" type="ORF">JOB18_006524</name>
</gene>
<evidence type="ECO:0000256" key="3">
    <source>
        <dbReference type="ARBA" id="ARBA00022525"/>
    </source>
</evidence>
<dbReference type="PANTHER" id="PTHR11438">
    <property type="entry name" value="PROENKEPHALIN"/>
    <property type="match status" value="1"/>
</dbReference>
<accession>A0AAV6SP26</accession>
<dbReference type="AlphaFoldDB" id="A0AAV6SP26"/>
<sequence length="263" mass="30006">MHCGDTAESAAIKRTARSHAGECSTEPPTVSFHLKVDAPLRVLTRLEVSNQLLRDQVKNGVCQKCAQQLLSPDAFSSLSCSAECEEQLRSCAPEPPGQADYSQDEAAEEEESQQAQAELVKRYGGFIKRIDKNKNKIFASLPWRDNYVAKSAALPKKYEDLLKMLEERDADAPQEQALRTYTKRYGGFLRKFGPKSRRSSSAEQQGEEPEELQKRYGGFMRRIRPKLNNLKWDKRYGGFLRRHFKISVRSAEEPFYSYDELSL</sequence>
<keyword evidence="7" id="KW-1185">Reference proteome</keyword>
<keyword evidence="3" id="KW-0964">Secreted</keyword>
<comment type="caution">
    <text evidence="6">The sequence shown here is derived from an EMBL/GenBank/DDBJ whole genome shotgun (WGS) entry which is preliminary data.</text>
</comment>
<proteinExistence type="inferred from homology"/>
<evidence type="ECO:0000313" key="6">
    <source>
        <dbReference type="EMBL" id="KAG7519356.1"/>
    </source>
</evidence>
<evidence type="ECO:0000256" key="4">
    <source>
        <dbReference type="ARBA" id="ARBA00023157"/>
    </source>
</evidence>
<dbReference type="GO" id="GO:0005886">
    <property type="term" value="C:plasma membrane"/>
    <property type="evidence" value="ECO:0007669"/>
    <property type="project" value="TreeGrafter"/>
</dbReference>
<evidence type="ECO:0000256" key="2">
    <source>
        <dbReference type="ARBA" id="ARBA00008543"/>
    </source>
</evidence>
<evidence type="ECO:0000256" key="1">
    <source>
        <dbReference type="ARBA" id="ARBA00004613"/>
    </source>
</evidence>
<dbReference type="GO" id="GO:0005576">
    <property type="term" value="C:extracellular region"/>
    <property type="evidence" value="ECO:0007669"/>
    <property type="project" value="UniProtKB-SubCell"/>
</dbReference>
<dbReference type="InterPro" id="IPR006024">
    <property type="entry name" value="Opioid_neupept"/>
</dbReference>
<evidence type="ECO:0000313" key="7">
    <source>
        <dbReference type="Proteomes" id="UP000693946"/>
    </source>
</evidence>
<evidence type="ECO:0000256" key="5">
    <source>
        <dbReference type="SAM" id="MobiDB-lite"/>
    </source>
</evidence>
<dbReference type="GO" id="GO:0031628">
    <property type="term" value="F:opioid receptor binding"/>
    <property type="evidence" value="ECO:0007669"/>
    <property type="project" value="TreeGrafter"/>
</dbReference>
<dbReference type="GO" id="GO:0007218">
    <property type="term" value="P:neuropeptide signaling pathway"/>
    <property type="evidence" value="ECO:0007669"/>
    <property type="project" value="InterPro"/>
</dbReference>
<dbReference type="GO" id="GO:0007268">
    <property type="term" value="P:chemical synaptic transmission"/>
    <property type="evidence" value="ECO:0007669"/>
    <property type="project" value="TreeGrafter"/>
</dbReference>
<dbReference type="Proteomes" id="UP000693946">
    <property type="component" value="Linkage Group LG11"/>
</dbReference>
<comment type="similarity">
    <text evidence="2">Belongs to the opioid neuropeptide precursor family.</text>
</comment>
<feature type="compositionally biased region" description="Acidic residues" evidence="5">
    <location>
        <begin position="102"/>
        <end position="112"/>
    </location>
</feature>
<feature type="region of interest" description="Disordered" evidence="5">
    <location>
        <begin position="91"/>
        <end position="112"/>
    </location>
</feature>
<name>A0AAV6SP26_SOLSE</name>
<comment type="subcellular location">
    <subcellularLocation>
        <location evidence="1">Secreted</location>
    </subcellularLocation>
</comment>
<organism evidence="6 7">
    <name type="scientific">Solea senegalensis</name>
    <name type="common">Senegalese sole</name>
    <dbReference type="NCBI Taxonomy" id="28829"/>
    <lineage>
        <taxon>Eukaryota</taxon>
        <taxon>Metazoa</taxon>
        <taxon>Chordata</taxon>
        <taxon>Craniata</taxon>
        <taxon>Vertebrata</taxon>
        <taxon>Euteleostomi</taxon>
        <taxon>Actinopterygii</taxon>
        <taxon>Neopterygii</taxon>
        <taxon>Teleostei</taxon>
        <taxon>Neoteleostei</taxon>
        <taxon>Acanthomorphata</taxon>
        <taxon>Carangaria</taxon>
        <taxon>Pleuronectiformes</taxon>
        <taxon>Pleuronectoidei</taxon>
        <taxon>Soleidae</taxon>
        <taxon>Solea</taxon>
    </lineage>
</organism>
<dbReference type="GO" id="GO:0043025">
    <property type="term" value="C:neuronal cell body"/>
    <property type="evidence" value="ECO:0007669"/>
    <property type="project" value="TreeGrafter"/>
</dbReference>
<protein>
    <submittedName>
        <fullName evidence="6">Proenkephalin-B</fullName>
    </submittedName>
</protein>
<dbReference type="GO" id="GO:0007600">
    <property type="term" value="P:sensory perception"/>
    <property type="evidence" value="ECO:0007669"/>
    <property type="project" value="TreeGrafter"/>
</dbReference>
<reference evidence="6 7" key="1">
    <citation type="journal article" date="2021" name="Sci. Rep.">
        <title>Chromosome anchoring in Senegalese sole (Solea senegalensis) reveals sex-associated markers and genome rearrangements in flatfish.</title>
        <authorList>
            <person name="Guerrero-Cozar I."/>
            <person name="Gomez-Garrido J."/>
            <person name="Berbel C."/>
            <person name="Martinez-Blanch J.F."/>
            <person name="Alioto T."/>
            <person name="Claros M.G."/>
            <person name="Gagnaire P.A."/>
            <person name="Manchado M."/>
        </authorList>
    </citation>
    <scope>NUCLEOTIDE SEQUENCE [LARGE SCALE GENOMIC DNA]</scope>
    <source>
        <strain evidence="6">Sse05_10M</strain>
    </source>
</reference>
<dbReference type="GO" id="GO:0030425">
    <property type="term" value="C:dendrite"/>
    <property type="evidence" value="ECO:0007669"/>
    <property type="project" value="TreeGrafter"/>
</dbReference>